<feature type="signal peptide" evidence="1">
    <location>
        <begin position="1"/>
        <end position="23"/>
    </location>
</feature>
<dbReference type="Pfam" id="PF18998">
    <property type="entry name" value="Flg_new_2"/>
    <property type="match status" value="1"/>
</dbReference>
<keyword evidence="4" id="KW-1185">Reference proteome</keyword>
<proteinExistence type="predicted"/>
<dbReference type="Proteomes" id="UP000003303">
    <property type="component" value="Unassembled WGS sequence"/>
</dbReference>
<dbReference type="AlphaFoldDB" id="C2MAL7"/>
<keyword evidence="1" id="KW-0732">Signal</keyword>
<accession>C2MAL7</accession>
<organism evidence="3 4">
    <name type="scientific">Porphyromonas uenonis 60-3</name>
    <dbReference type="NCBI Taxonomy" id="596327"/>
    <lineage>
        <taxon>Bacteria</taxon>
        <taxon>Pseudomonadati</taxon>
        <taxon>Bacteroidota</taxon>
        <taxon>Bacteroidia</taxon>
        <taxon>Bacteroidales</taxon>
        <taxon>Porphyromonadaceae</taxon>
        <taxon>Porphyromonas</taxon>
    </lineage>
</organism>
<gene>
    <name evidence="3" type="ORF">PORUE0001_1150</name>
</gene>
<evidence type="ECO:0000259" key="2">
    <source>
        <dbReference type="Pfam" id="PF18998"/>
    </source>
</evidence>
<protein>
    <recommendedName>
        <fullName evidence="2">Bacterial repeat domain-containing protein</fullName>
    </recommendedName>
</protein>
<dbReference type="InterPro" id="IPR044060">
    <property type="entry name" value="Bacterial_rp_domain"/>
</dbReference>
<name>C2MAL7_9PORP</name>
<dbReference type="RefSeq" id="WP_007364971.1">
    <property type="nucleotide sequence ID" value="NZ_ACLR01000111.1"/>
</dbReference>
<reference evidence="3 4" key="1">
    <citation type="submission" date="2009-04" db="EMBL/GenBank/DDBJ databases">
        <authorList>
            <person name="Sebastian Y."/>
            <person name="Madupu R."/>
            <person name="Durkin A.S."/>
            <person name="Torralba M."/>
            <person name="Methe B."/>
            <person name="Sutton G.G."/>
            <person name="Strausberg R.L."/>
            <person name="Nelson K.E."/>
        </authorList>
    </citation>
    <scope>NUCLEOTIDE SEQUENCE [LARGE SCALE GENOMIC DNA]</scope>
    <source>
        <strain evidence="3 4">60-3</strain>
    </source>
</reference>
<feature type="chain" id="PRO_5002916477" description="Bacterial repeat domain-containing protein" evidence="1">
    <location>
        <begin position="24"/>
        <end position="642"/>
    </location>
</feature>
<dbReference type="EMBL" id="ACLR01000111">
    <property type="protein sequence ID" value="EEK17215.1"/>
    <property type="molecule type" value="Genomic_DNA"/>
</dbReference>
<sequence>MTQRLHYLLLVLTALLLGQAVCAAQAPAEGAQIELIVPKGTQYVNFEVSYLDGAKASDIDFGDGIVKQYEGQTQLINHKYATKITEETVIKIDATKLTQLCNAEQNYRDLAPGFSGFGKIVAPELQVLRLARNNYTLRDSREKMIDLSGCPKLEEVVLHNVPGIKLPTEHAALKKVSIISPANTLDRNYAILSNKHLDLSGYTVLSEVNLPFQPNLETVNLTGAIALTKLILNQGSLYKIDGIKELAALTEVNLSGNYLPYSSLPLKRPALAKFDYRQEGVRLAPECVDKNTIHLADMLNVKDADGVAQPTTIKQVKQLNKNGRTLTEGQDYIRKGSDLIILKSGYLLGKDTLDAIQLSIKATNAYYPDYYKSSNGDPELILDITREGAVYPQEKQKLTFTAGEGGLIEAMAGDAKLTSGAEVEPGTPLTFTATPHEGYIITEWRVNDKVRMTLGLNKKPVTDATIEVNMYSEPMTVTVTFANAADNYPVTFSKEGEGNLIATVEGKQFTTGTFFAKGTKVLFEAKAFTNHIVKEWQVNGKTIPAGEEQASYTLTVGKKSDVKVVFAVHNAIDALQGTRYQIAQTAQTLTVLGATAGETIRLYTLTGTPIATATGDATLTISQLPAGIYLLQIGNDWVKVTL</sequence>
<evidence type="ECO:0000313" key="4">
    <source>
        <dbReference type="Proteomes" id="UP000003303"/>
    </source>
</evidence>
<dbReference type="OrthoDB" id="1014195at2"/>
<dbReference type="eggNOG" id="ENOG5030JN3">
    <property type="taxonomic scope" value="Bacteria"/>
</dbReference>
<feature type="domain" description="Bacterial repeat" evidence="2">
    <location>
        <begin position="398"/>
        <end position="483"/>
    </location>
</feature>
<evidence type="ECO:0000256" key="1">
    <source>
        <dbReference type="SAM" id="SignalP"/>
    </source>
</evidence>
<dbReference type="Gene3D" id="3.80.10.10">
    <property type="entry name" value="Ribonuclease Inhibitor"/>
    <property type="match status" value="1"/>
</dbReference>
<dbReference type="InterPro" id="IPR032675">
    <property type="entry name" value="LRR_dom_sf"/>
</dbReference>
<dbReference type="STRING" id="596327.PORUE0001_1150"/>
<comment type="caution">
    <text evidence="3">The sequence shown here is derived from an EMBL/GenBank/DDBJ whole genome shotgun (WGS) entry which is preliminary data.</text>
</comment>
<dbReference type="SUPFAM" id="SSF52058">
    <property type="entry name" value="L domain-like"/>
    <property type="match status" value="1"/>
</dbReference>
<evidence type="ECO:0000313" key="3">
    <source>
        <dbReference type="EMBL" id="EEK17215.1"/>
    </source>
</evidence>